<sequence>MIDEGCDSDRALVHRQPQRPQHLTSSPTRCTCTSSTSTLQTRTAASVASQTISSIALLITSFMSPSSLGRVLTHRVNTSSRSRARRQRRGPYIPATTTRLLQLAVLVLWLSASIASTAAVSTNTKGSSTVEEKRYLRSSSSTSSAEVAIRDDRSLGSVEGALSYLTLTAIDTQHIIDSGASAAISVTVSFDISFIESFNVEHGEALLKLCSFYSAHDDIDGGIQVSVDGSVESTSVLLPIQGRESIISIGESTKCRWNDYELSHLLSTSLSLHQSVLSLHIKVLHTTEFASNEYEGGLFSPRLEVHFSSLHTDNTINRVSPRTRANNSNNNVQQVCTTIPNSDNNEVSAPQIIQKWIPGHSYQPEDTVSSSNVIYECKPYPYNGWCAEYEPGVGVWAEAWVVIGECVTGMVSSASQEVVSENSDANVNTDANSGSASNLNNNAASDLPPCPLQFSTEELYSPQDQVAANGRSFQCKDYPSSSWCSLGGYEPGSGAYWTMAWDEVGECTTDTTSEETPPASSTTLNAEPCAPLFTPGRKQREISFNSYNYLCKVPSWCSLQEYSPVRGDTVSSAAWLKSEERCEGVAETFPEETVELSPPVLEEAPASSSQEMSSVAEVVPSRPAIQHPPCSGLFTVGYEYSLKEQISFGNNNYSCELPESCSDVQYAPRFGNDNAGVAWWKIGPCSGDATRSPTPPPVGETIPVASPTTEDTLMSVLHDSYYIEFLPQKIMSVLESAKLKIEANVMVRQTPSFSWEPSSIYNYEGFIKALGVMTQHPIGEGIFFLGSMGGVRQATLYGLVNVAAFLSQAMAESIKYDSCDEANWDFVNSAYPLSNACGQGGKSYQTMNCSPEEQHMQCSVKKDMEVKAVTSAKWIGGADGAPGPLYCSPKTTSQPFSGVWNHLHKCNRPFENPPEFCDVYEGQTAGQYDNSFPAGNAAARSDVEGCCWWGRGVIQTVGVCEIGKLNYFLGARAAKDGRPSPYPNVDFCEDPEQLCSSKEHHELKWIAGMSSWISRVQSYSTEEWGYLPELLKFVDGGMTDDSFIEAVSGILILGCHDDSCGKVEASNERTNNFKMILEEVLDLNRLAIKDYGRTSSPTMKPTRRPRVSKKPTSSPSSKPTLSPVTESPTRDPSSPTLPPTDWNPWYASYQQSTCIADGKHPTWLDQYELYGVKEECCKESAQTFNWSSQQKPVEVVEQKDACPSDFTGWKASSDCHAYAMCNKGSLTSQWYRCSANYLFDDAASQCRPQSNVNCNENSSSAVAEEQPTQEKIQDAPIARPLRPANSGMAQDKPMKPIISSSPTPLPTKNSRTGKPTNEPVATPAAAEKPSASIWWGVSIHSKHKNKED</sequence>
<protein>
    <recommendedName>
        <fullName evidence="2">Chitin-binding type-2 domain-containing protein</fullName>
    </recommendedName>
</protein>
<organism evidence="3 4">
    <name type="scientific">Thalassiosira pseudonana</name>
    <name type="common">Marine diatom</name>
    <name type="synonym">Cyclotella nana</name>
    <dbReference type="NCBI Taxonomy" id="35128"/>
    <lineage>
        <taxon>Eukaryota</taxon>
        <taxon>Sar</taxon>
        <taxon>Stramenopiles</taxon>
        <taxon>Ochrophyta</taxon>
        <taxon>Bacillariophyta</taxon>
        <taxon>Coscinodiscophyceae</taxon>
        <taxon>Thalassiosirophycidae</taxon>
        <taxon>Thalassiosirales</taxon>
        <taxon>Thalassiosiraceae</taxon>
        <taxon>Thalassiosira</taxon>
    </lineage>
</organism>
<proteinExistence type="predicted"/>
<gene>
    <name evidence="3" type="ORF">THAPSDRAFT_bd1770</name>
</gene>
<evidence type="ECO:0000256" key="1">
    <source>
        <dbReference type="SAM" id="MobiDB-lite"/>
    </source>
</evidence>
<feature type="compositionally biased region" description="Low complexity" evidence="1">
    <location>
        <begin position="431"/>
        <end position="442"/>
    </location>
</feature>
<dbReference type="EMBL" id="DS999427">
    <property type="protein sequence ID" value="EED86438.1"/>
    <property type="molecule type" value="Genomic_DNA"/>
</dbReference>
<feature type="region of interest" description="Disordered" evidence="1">
    <location>
        <begin position="1092"/>
        <end position="1142"/>
    </location>
</feature>
<feature type="region of interest" description="Disordered" evidence="1">
    <location>
        <begin position="421"/>
        <end position="442"/>
    </location>
</feature>
<evidence type="ECO:0000259" key="2">
    <source>
        <dbReference type="PROSITE" id="PS50940"/>
    </source>
</evidence>
<feature type="compositionally biased region" description="Low complexity" evidence="1">
    <location>
        <begin position="23"/>
        <end position="32"/>
    </location>
</feature>
<feature type="region of interest" description="Disordered" evidence="1">
    <location>
        <begin position="1"/>
        <end position="32"/>
    </location>
</feature>
<dbReference type="Proteomes" id="UP000001449">
    <property type="component" value="Unassembled WGS sequence"/>
</dbReference>
<dbReference type="InterPro" id="IPR002557">
    <property type="entry name" value="Chitin-bd_dom"/>
</dbReference>
<dbReference type="PANTHER" id="PTHR21113:SF4">
    <property type="entry name" value="CHITIN-BINDING TYPE-4 DOMAIN-CONTAINING PROTEIN"/>
    <property type="match status" value="1"/>
</dbReference>
<feature type="region of interest" description="Disordered" evidence="1">
    <location>
        <begin position="1253"/>
        <end position="1348"/>
    </location>
</feature>
<dbReference type="RefSeq" id="XP_002297288.1">
    <property type="nucleotide sequence ID" value="XM_002297252.1"/>
</dbReference>
<dbReference type="GeneID" id="7444456"/>
<dbReference type="SMART" id="SM00494">
    <property type="entry name" value="ChtBD2"/>
    <property type="match status" value="1"/>
</dbReference>
<evidence type="ECO:0000313" key="4">
    <source>
        <dbReference type="Proteomes" id="UP000001449"/>
    </source>
</evidence>
<feature type="compositionally biased region" description="Low complexity" evidence="1">
    <location>
        <begin position="1110"/>
        <end position="1125"/>
    </location>
</feature>
<dbReference type="InParanoid" id="B8LE23"/>
<dbReference type="PaxDb" id="35128-Thapsdraft1770"/>
<feature type="compositionally biased region" description="Polar residues" evidence="1">
    <location>
        <begin position="421"/>
        <end position="430"/>
    </location>
</feature>
<keyword evidence="4" id="KW-1185">Reference proteome</keyword>
<feature type="domain" description="Chitin-binding type-2" evidence="2">
    <location>
        <begin position="1199"/>
        <end position="1256"/>
    </location>
</feature>
<evidence type="ECO:0000313" key="3">
    <source>
        <dbReference type="EMBL" id="EED86438.1"/>
    </source>
</evidence>
<dbReference type="KEGG" id="tps:THAPSDRAFT_bd1770"/>
<reference evidence="3 4" key="2">
    <citation type="journal article" date="2008" name="Nature">
        <title>The Phaeodactylum genome reveals the evolutionary history of diatom genomes.</title>
        <authorList>
            <person name="Bowler C."/>
            <person name="Allen A.E."/>
            <person name="Badger J.H."/>
            <person name="Grimwood J."/>
            <person name="Jabbari K."/>
            <person name="Kuo A."/>
            <person name="Maheswari U."/>
            <person name="Martens C."/>
            <person name="Maumus F."/>
            <person name="Otillar R.P."/>
            <person name="Rayko E."/>
            <person name="Salamov A."/>
            <person name="Vandepoele K."/>
            <person name="Beszteri B."/>
            <person name="Gruber A."/>
            <person name="Heijde M."/>
            <person name="Katinka M."/>
            <person name="Mock T."/>
            <person name="Valentin K."/>
            <person name="Verret F."/>
            <person name="Berges J.A."/>
            <person name="Brownlee C."/>
            <person name="Cadoret J.P."/>
            <person name="Chiovitti A."/>
            <person name="Choi C.J."/>
            <person name="Coesel S."/>
            <person name="De Martino A."/>
            <person name="Detter J.C."/>
            <person name="Durkin C."/>
            <person name="Falciatore A."/>
            <person name="Fournet J."/>
            <person name="Haruta M."/>
            <person name="Huysman M.J."/>
            <person name="Jenkins B.D."/>
            <person name="Jiroutova K."/>
            <person name="Jorgensen R.E."/>
            <person name="Joubert Y."/>
            <person name="Kaplan A."/>
            <person name="Kroger N."/>
            <person name="Kroth P.G."/>
            <person name="La Roche J."/>
            <person name="Lindquist E."/>
            <person name="Lommer M."/>
            <person name="Martin-Jezequel V."/>
            <person name="Lopez P.J."/>
            <person name="Lucas S."/>
            <person name="Mangogna M."/>
            <person name="McGinnis K."/>
            <person name="Medlin L.K."/>
            <person name="Montsant A."/>
            <person name="Oudot-Le Secq M.P."/>
            <person name="Napoli C."/>
            <person name="Obornik M."/>
            <person name="Parker M.S."/>
            <person name="Petit J.L."/>
            <person name="Porcel B.M."/>
            <person name="Poulsen N."/>
            <person name="Robison M."/>
            <person name="Rychlewski L."/>
            <person name="Rynearson T.A."/>
            <person name="Schmutz J."/>
            <person name="Shapiro H."/>
            <person name="Siaut M."/>
            <person name="Stanley M."/>
            <person name="Sussman M.R."/>
            <person name="Taylor A.R."/>
            <person name="Vardi A."/>
            <person name="von Dassow P."/>
            <person name="Vyverman W."/>
            <person name="Willis A."/>
            <person name="Wyrwicz L.S."/>
            <person name="Rokhsar D.S."/>
            <person name="Weissenbach J."/>
            <person name="Armbrust E.V."/>
            <person name="Green B.R."/>
            <person name="Van de Peer Y."/>
            <person name="Grigoriev I.V."/>
        </authorList>
    </citation>
    <scope>NUCLEOTIDE SEQUENCE [LARGE SCALE GENOMIC DNA]</scope>
    <source>
        <strain evidence="3 4">CCMP1335</strain>
    </source>
</reference>
<accession>B8LE23</accession>
<dbReference type="SUPFAM" id="SSF57625">
    <property type="entry name" value="Invertebrate chitin-binding proteins"/>
    <property type="match status" value="1"/>
</dbReference>
<dbReference type="InterPro" id="IPR036508">
    <property type="entry name" value="Chitin-bd_dom_sf"/>
</dbReference>
<dbReference type="Gene3D" id="2.170.140.10">
    <property type="entry name" value="Chitin binding domain"/>
    <property type="match status" value="1"/>
</dbReference>
<dbReference type="HOGENOM" id="CLU_257916_0_0_1"/>
<reference evidence="3 4" key="1">
    <citation type="journal article" date="2004" name="Science">
        <title>The genome of the diatom Thalassiosira pseudonana: ecology, evolution, and metabolism.</title>
        <authorList>
            <person name="Armbrust E.V."/>
            <person name="Berges J.A."/>
            <person name="Bowler C."/>
            <person name="Green B.R."/>
            <person name="Martinez D."/>
            <person name="Putnam N.H."/>
            <person name="Zhou S."/>
            <person name="Allen A.E."/>
            <person name="Apt K.E."/>
            <person name="Bechner M."/>
            <person name="Brzezinski M.A."/>
            <person name="Chaal B.K."/>
            <person name="Chiovitti A."/>
            <person name="Davis A.K."/>
            <person name="Demarest M.S."/>
            <person name="Detter J.C."/>
            <person name="Glavina T."/>
            <person name="Goodstein D."/>
            <person name="Hadi M.Z."/>
            <person name="Hellsten U."/>
            <person name="Hildebrand M."/>
            <person name="Jenkins B.D."/>
            <person name="Jurka J."/>
            <person name="Kapitonov V.V."/>
            <person name="Kroger N."/>
            <person name="Lau W.W."/>
            <person name="Lane T.W."/>
            <person name="Larimer F.W."/>
            <person name="Lippmeier J.C."/>
            <person name="Lucas S."/>
            <person name="Medina M."/>
            <person name="Montsant A."/>
            <person name="Obornik M."/>
            <person name="Parker M.S."/>
            <person name="Palenik B."/>
            <person name="Pazour G.J."/>
            <person name="Richardson P.M."/>
            <person name="Rynearson T.A."/>
            <person name="Saito M.A."/>
            <person name="Schwartz D.C."/>
            <person name="Thamatrakoln K."/>
            <person name="Valentin K."/>
            <person name="Vardi A."/>
            <person name="Wilkerson F.P."/>
            <person name="Rokhsar D.S."/>
        </authorList>
    </citation>
    <scope>NUCLEOTIDE SEQUENCE [LARGE SCALE GENOMIC DNA]</scope>
    <source>
        <strain evidence="3 4">CCMP1335</strain>
    </source>
</reference>
<dbReference type="PROSITE" id="PS50940">
    <property type="entry name" value="CHIT_BIND_II"/>
    <property type="match status" value="1"/>
</dbReference>
<dbReference type="PANTHER" id="PTHR21113">
    <property type="entry name" value="AGAP001705-PA"/>
    <property type="match status" value="1"/>
</dbReference>
<name>B8LE23_THAPS</name>
<dbReference type="GO" id="GO:0005576">
    <property type="term" value="C:extracellular region"/>
    <property type="evidence" value="ECO:0007669"/>
    <property type="project" value="InterPro"/>
</dbReference>
<dbReference type="GO" id="GO:0008061">
    <property type="term" value="F:chitin binding"/>
    <property type="evidence" value="ECO:0007669"/>
    <property type="project" value="InterPro"/>
</dbReference>